<dbReference type="Pfam" id="PF00112">
    <property type="entry name" value="Peptidase_C1"/>
    <property type="match status" value="1"/>
</dbReference>
<evidence type="ECO:0000256" key="5">
    <source>
        <dbReference type="ARBA" id="ARBA00022807"/>
    </source>
</evidence>
<dbReference type="Proteomes" id="UP000267027">
    <property type="component" value="Unassembled WGS sequence"/>
</dbReference>
<gene>
    <name evidence="11" type="ORF">ACOC_LOCUS3962</name>
</gene>
<evidence type="ECO:0000313" key="11">
    <source>
        <dbReference type="EMBL" id="VDM55547.1"/>
    </source>
</evidence>
<keyword evidence="3" id="KW-0732">Signal</keyword>
<evidence type="ECO:0000313" key="13">
    <source>
        <dbReference type="WBParaSite" id="ACOC_0000396101-mRNA-1"/>
    </source>
</evidence>
<dbReference type="FunFam" id="3.90.70.10:FF:000031">
    <property type="entry name" value="Cathepsin B"/>
    <property type="match status" value="1"/>
</dbReference>
<accession>A0A0R3PHY4</accession>
<dbReference type="PRINTS" id="PR00705">
    <property type="entry name" value="PAPAIN"/>
</dbReference>
<evidence type="ECO:0000313" key="12">
    <source>
        <dbReference type="Proteomes" id="UP000267027"/>
    </source>
</evidence>
<keyword evidence="5" id="KW-0788">Thiol protease</keyword>
<dbReference type="InterPro" id="IPR025660">
    <property type="entry name" value="Pept_his_AS"/>
</dbReference>
<dbReference type="GO" id="GO:0006508">
    <property type="term" value="P:proteolysis"/>
    <property type="evidence" value="ECO:0007669"/>
    <property type="project" value="UniProtKB-KW"/>
</dbReference>
<dbReference type="InterPro" id="IPR000169">
    <property type="entry name" value="Pept_cys_AS"/>
</dbReference>
<feature type="domain" description="Peptidase C1A papain C-terminal" evidence="10">
    <location>
        <begin position="81"/>
        <end position="334"/>
    </location>
</feature>
<comment type="function">
    <text evidence="9">Expression of the protease correlates with blood-feeding and suggests a role for the protease in blood digestion.</text>
</comment>
<dbReference type="OrthoDB" id="640249at2759"/>
<dbReference type="InterPro" id="IPR038765">
    <property type="entry name" value="Papain-like_cys_pep_sf"/>
</dbReference>
<evidence type="ECO:0000256" key="6">
    <source>
        <dbReference type="ARBA" id="ARBA00023145"/>
    </source>
</evidence>
<evidence type="ECO:0000256" key="9">
    <source>
        <dbReference type="ARBA" id="ARBA00057399"/>
    </source>
</evidence>
<name>A0A0R3PHY4_ANGCS</name>
<evidence type="ECO:0000256" key="8">
    <source>
        <dbReference type="ARBA" id="ARBA00023180"/>
    </source>
</evidence>
<dbReference type="Gene3D" id="3.90.70.10">
    <property type="entry name" value="Cysteine proteinases"/>
    <property type="match status" value="1"/>
</dbReference>
<evidence type="ECO:0000256" key="7">
    <source>
        <dbReference type="ARBA" id="ARBA00023157"/>
    </source>
</evidence>
<dbReference type="SUPFAM" id="SSF54001">
    <property type="entry name" value="Cysteine proteinases"/>
    <property type="match status" value="1"/>
</dbReference>
<dbReference type="PANTHER" id="PTHR12411">
    <property type="entry name" value="CYSTEINE PROTEASE FAMILY C1-RELATED"/>
    <property type="match status" value="1"/>
</dbReference>
<keyword evidence="4" id="KW-0378">Hydrolase</keyword>
<dbReference type="STRING" id="334426.A0A0R3PHY4"/>
<evidence type="ECO:0000259" key="10">
    <source>
        <dbReference type="SMART" id="SM00645"/>
    </source>
</evidence>
<reference evidence="11 12" key="2">
    <citation type="submission" date="2018-11" db="EMBL/GenBank/DDBJ databases">
        <authorList>
            <consortium name="Pathogen Informatics"/>
        </authorList>
    </citation>
    <scope>NUCLEOTIDE SEQUENCE [LARGE SCALE GENOMIC DNA]</scope>
    <source>
        <strain evidence="11 12">Costa Rica</strain>
    </source>
</reference>
<keyword evidence="2" id="KW-0645">Protease</keyword>
<proteinExistence type="inferred from homology"/>
<sequence length="336" mass="37234">MFKCRFSYSGRLIRGTEHLKGKDLVEYVNKAQKLFTARLSPRFANVPDDIKRRIMGSLHVAVPAKYRANEKRHDDIDDSIIPSSFDARNSWSECPSLHSIRDQSNCGSCWAVAAAAAITDRICIASKGNTSVTISADDLLSCCTDCGFGVTVSLQTGCKPYPFPPCEHHIKPVHYKQCQGELYPTNACERSCQEGYAVPYEEDKHYGSSSYAVAADVATIQKEIMLHGPVEASFEVYGDFVHYSSGIYRLTGGDILGGHAVKMIGWGTENGVDYWLCANSWNTDWGENGKPSSPPSRISPRFLFTHENIRNPRFFRIRRGTDECGIESGVVAGLPK</sequence>
<dbReference type="InterPro" id="IPR013128">
    <property type="entry name" value="Peptidase_C1A"/>
</dbReference>
<dbReference type="EMBL" id="UYYA01001656">
    <property type="protein sequence ID" value="VDM55547.1"/>
    <property type="molecule type" value="Genomic_DNA"/>
</dbReference>
<evidence type="ECO:0000256" key="4">
    <source>
        <dbReference type="ARBA" id="ARBA00022801"/>
    </source>
</evidence>
<dbReference type="SMART" id="SM00645">
    <property type="entry name" value="Pept_C1"/>
    <property type="match status" value="1"/>
</dbReference>
<organism evidence="13">
    <name type="scientific">Angiostrongylus costaricensis</name>
    <name type="common">Nematode worm</name>
    <dbReference type="NCBI Taxonomy" id="334426"/>
    <lineage>
        <taxon>Eukaryota</taxon>
        <taxon>Metazoa</taxon>
        <taxon>Ecdysozoa</taxon>
        <taxon>Nematoda</taxon>
        <taxon>Chromadorea</taxon>
        <taxon>Rhabditida</taxon>
        <taxon>Rhabditina</taxon>
        <taxon>Rhabditomorpha</taxon>
        <taxon>Strongyloidea</taxon>
        <taxon>Metastrongylidae</taxon>
        <taxon>Angiostrongylus</taxon>
    </lineage>
</organism>
<dbReference type="GO" id="GO:0008234">
    <property type="term" value="F:cysteine-type peptidase activity"/>
    <property type="evidence" value="ECO:0007669"/>
    <property type="project" value="UniProtKB-KW"/>
</dbReference>
<dbReference type="CDD" id="cd02620">
    <property type="entry name" value="Peptidase_C1A_CathepsinB"/>
    <property type="match status" value="1"/>
</dbReference>
<protein>
    <submittedName>
        <fullName evidence="13">Pept_C1 domain-containing protein</fullName>
    </submittedName>
</protein>
<comment type="similarity">
    <text evidence="1">Belongs to the peptidase C1 family.</text>
</comment>
<keyword evidence="7" id="KW-1015">Disulfide bond</keyword>
<reference evidence="13" key="1">
    <citation type="submission" date="2017-02" db="UniProtKB">
        <authorList>
            <consortium name="WormBaseParasite"/>
        </authorList>
    </citation>
    <scope>IDENTIFICATION</scope>
</reference>
<evidence type="ECO:0000256" key="2">
    <source>
        <dbReference type="ARBA" id="ARBA00022670"/>
    </source>
</evidence>
<dbReference type="PROSITE" id="PS00639">
    <property type="entry name" value="THIOL_PROTEASE_HIS"/>
    <property type="match status" value="1"/>
</dbReference>
<keyword evidence="8" id="KW-0325">Glycoprotein</keyword>
<dbReference type="AlphaFoldDB" id="A0A0R3PHY4"/>
<dbReference type="PROSITE" id="PS00139">
    <property type="entry name" value="THIOL_PROTEASE_CYS"/>
    <property type="match status" value="1"/>
</dbReference>
<dbReference type="InterPro" id="IPR000668">
    <property type="entry name" value="Peptidase_C1A_C"/>
</dbReference>
<dbReference type="WBParaSite" id="ACOC_0000396101-mRNA-1">
    <property type="protein sequence ID" value="ACOC_0000396101-mRNA-1"/>
    <property type="gene ID" value="ACOC_0000396101"/>
</dbReference>
<evidence type="ECO:0000256" key="3">
    <source>
        <dbReference type="ARBA" id="ARBA00022729"/>
    </source>
</evidence>
<keyword evidence="6" id="KW-0865">Zymogen</keyword>
<evidence type="ECO:0000256" key="1">
    <source>
        <dbReference type="ARBA" id="ARBA00008455"/>
    </source>
</evidence>
<keyword evidence="12" id="KW-1185">Reference proteome</keyword>